<dbReference type="InterPro" id="IPR036097">
    <property type="entry name" value="HisK_dim/P_sf"/>
</dbReference>
<dbReference type="AlphaFoldDB" id="A0AAE0KYI2"/>
<dbReference type="GO" id="GO:0009927">
    <property type="term" value="F:histidine phosphotransfer kinase activity"/>
    <property type="evidence" value="ECO:0007669"/>
    <property type="project" value="TreeGrafter"/>
</dbReference>
<keyword evidence="3" id="KW-0600">Photoreceptor protein</keyword>
<keyword evidence="4" id="KW-0716">Sensory transduction</keyword>
<evidence type="ECO:0000256" key="2">
    <source>
        <dbReference type="ARBA" id="ARBA00012438"/>
    </source>
</evidence>
<feature type="region of interest" description="Disordered" evidence="7">
    <location>
        <begin position="133"/>
        <end position="155"/>
    </location>
</feature>
<dbReference type="SMART" id="SM00086">
    <property type="entry name" value="PAC"/>
    <property type="match status" value="2"/>
</dbReference>
<feature type="domain" description="PAS" evidence="8">
    <location>
        <begin position="177"/>
        <end position="248"/>
    </location>
</feature>
<proteinExistence type="predicted"/>
<organism evidence="10 11">
    <name type="scientific">Cymbomonas tetramitiformis</name>
    <dbReference type="NCBI Taxonomy" id="36881"/>
    <lineage>
        <taxon>Eukaryota</taxon>
        <taxon>Viridiplantae</taxon>
        <taxon>Chlorophyta</taxon>
        <taxon>Pyramimonadophyceae</taxon>
        <taxon>Pyramimonadales</taxon>
        <taxon>Pyramimonadaceae</taxon>
        <taxon>Cymbomonas</taxon>
    </lineage>
</organism>
<feature type="domain" description="PAS" evidence="8">
    <location>
        <begin position="15"/>
        <end position="88"/>
    </location>
</feature>
<evidence type="ECO:0000256" key="1">
    <source>
        <dbReference type="ARBA" id="ARBA00000085"/>
    </source>
</evidence>
<dbReference type="GO" id="GO:0009881">
    <property type="term" value="F:photoreceptor activity"/>
    <property type="evidence" value="ECO:0007669"/>
    <property type="project" value="UniProtKB-KW"/>
</dbReference>
<dbReference type="PANTHER" id="PTHR43047:SF72">
    <property type="entry name" value="OSMOSENSING HISTIDINE PROTEIN KINASE SLN1"/>
    <property type="match status" value="1"/>
</dbReference>
<dbReference type="GO" id="GO:0006355">
    <property type="term" value="P:regulation of DNA-templated transcription"/>
    <property type="evidence" value="ECO:0007669"/>
    <property type="project" value="InterPro"/>
</dbReference>
<dbReference type="EC" id="2.7.13.3" evidence="2"/>
<evidence type="ECO:0000259" key="8">
    <source>
        <dbReference type="PROSITE" id="PS50112"/>
    </source>
</evidence>
<dbReference type="Gene3D" id="3.30.450.20">
    <property type="entry name" value="PAS domain"/>
    <property type="match status" value="3"/>
</dbReference>
<name>A0AAE0KYI2_9CHLO</name>
<accession>A0AAE0KYI2</accession>
<gene>
    <name evidence="10" type="ORF">CYMTET_26154</name>
</gene>
<protein>
    <recommendedName>
        <fullName evidence="2">histidine kinase</fullName>
        <ecNumber evidence="2">2.7.13.3</ecNumber>
    </recommendedName>
</protein>
<dbReference type="Pfam" id="PF00989">
    <property type="entry name" value="PAS"/>
    <property type="match status" value="3"/>
</dbReference>
<dbReference type="GO" id="GO:0009637">
    <property type="term" value="P:response to blue light"/>
    <property type="evidence" value="ECO:0007669"/>
    <property type="project" value="UniProtKB-ARBA"/>
</dbReference>
<dbReference type="NCBIfam" id="TIGR00229">
    <property type="entry name" value="sensory_box"/>
    <property type="match status" value="2"/>
</dbReference>
<keyword evidence="6" id="KW-0418">Kinase</keyword>
<dbReference type="SMART" id="SM00388">
    <property type="entry name" value="HisKA"/>
    <property type="match status" value="1"/>
</dbReference>
<dbReference type="InterPro" id="IPR035965">
    <property type="entry name" value="PAS-like_dom_sf"/>
</dbReference>
<evidence type="ECO:0000256" key="3">
    <source>
        <dbReference type="ARBA" id="ARBA00022543"/>
    </source>
</evidence>
<dbReference type="PROSITE" id="PS50113">
    <property type="entry name" value="PAC"/>
    <property type="match status" value="1"/>
</dbReference>
<dbReference type="CDD" id="cd00082">
    <property type="entry name" value="HisKA"/>
    <property type="match status" value="1"/>
</dbReference>
<feature type="non-terminal residue" evidence="10">
    <location>
        <position position="501"/>
    </location>
</feature>
<evidence type="ECO:0000313" key="11">
    <source>
        <dbReference type="Proteomes" id="UP001190700"/>
    </source>
</evidence>
<evidence type="ECO:0000256" key="4">
    <source>
        <dbReference type="ARBA" id="ARBA00022606"/>
    </source>
</evidence>
<keyword evidence="11" id="KW-1185">Reference proteome</keyword>
<dbReference type="SUPFAM" id="SSF55785">
    <property type="entry name" value="PYP-like sensor domain (PAS domain)"/>
    <property type="match status" value="3"/>
</dbReference>
<evidence type="ECO:0000259" key="9">
    <source>
        <dbReference type="PROSITE" id="PS50113"/>
    </source>
</evidence>
<dbReference type="SUPFAM" id="SSF47384">
    <property type="entry name" value="Homodimeric domain of signal transducing histidine kinase"/>
    <property type="match status" value="1"/>
</dbReference>
<dbReference type="InterPro" id="IPR003661">
    <property type="entry name" value="HisK_dim/P_dom"/>
</dbReference>
<feature type="domain" description="PAC" evidence="9">
    <location>
        <begin position="251"/>
        <end position="303"/>
    </location>
</feature>
<keyword evidence="3" id="KW-0157">Chromophore</keyword>
<dbReference type="GO" id="GO:0000155">
    <property type="term" value="F:phosphorelay sensor kinase activity"/>
    <property type="evidence" value="ECO:0007669"/>
    <property type="project" value="InterPro"/>
</dbReference>
<comment type="caution">
    <text evidence="10">The sequence shown here is derived from an EMBL/GenBank/DDBJ whole genome shotgun (WGS) entry which is preliminary data.</text>
</comment>
<sequence>METQTPLPPDLADAELFRLSDSLDKASVPFLAIDTVGRILSWNKTCGHICGLSSQQDFGTPLQELLASGEPDALTQVEEALRATQVEGFEVRLRGPDARRICFQAQTWTGCLQATVTVLIGVDVTRLQQRRAEAAPMSMQSHTGASRADAPSADPELCTNGKEGAVGEQTTLERCASADTVTCALEMANVPIFGIDTLGLVNVWNRKVAALTKYSHKELVGRDLVEELIPVERQPSVRATFEGVLQGKEAANFELVLLDKNQQEVEMLLSITARRDVSGVIVGALAIGQDITAWRQAEGDKKQGAQDLNLFIDTANVPIIGIDMNGLVTEWNCKAEKITEYQRQDVMGRQFVKHLILPEHHDLVQEALVNAFSGIDSSLETPLLTQTTKHKVDMLLNVNPRKDENGEVAGVYILGQDITSCLRAMEMDSQLSCLRASNDAKSQFLAHVSHEMRTPLNGIIGVNQLLIDTGLNSDQAALVKLIASSSEGLLCLINDILDLTR</sequence>
<keyword evidence="5" id="KW-0808">Transferase</keyword>
<dbReference type="EMBL" id="LGRX02014109">
    <property type="protein sequence ID" value="KAK3265145.1"/>
    <property type="molecule type" value="Genomic_DNA"/>
</dbReference>
<dbReference type="InterPro" id="IPR001610">
    <property type="entry name" value="PAC"/>
</dbReference>
<dbReference type="PROSITE" id="PS50112">
    <property type="entry name" value="PAS"/>
    <property type="match status" value="3"/>
</dbReference>
<dbReference type="CDD" id="cd00130">
    <property type="entry name" value="PAS"/>
    <property type="match status" value="3"/>
</dbReference>
<dbReference type="InterPro" id="IPR013767">
    <property type="entry name" value="PAS_fold"/>
</dbReference>
<dbReference type="Gene3D" id="1.10.287.130">
    <property type="match status" value="1"/>
</dbReference>
<dbReference type="InterPro" id="IPR000014">
    <property type="entry name" value="PAS"/>
</dbReference>
<dbReference type="PANTHER" id="PTHR43047">
    <property type="entry name" value="TWO-COMPONENT HISTIDINE PROTEIN KINASE"/>
    <property type="match status" value="1"/>
</dbReference>
<evidence type="ECO:0000256" key="7">
    <source>
        <dbReference type="SAM" id="MobiDB-lite"/>
    </source>
</evidence>
<dbReference type="Proteomes" id="UP001190700">
    <property type="component" value="Unassembled WGS sequence"/>
</dbReference>
<feature type="domain" description="PAS" evidence="8">
    <location>
        <begin position="304"/>
        <end position="375"/>
    </location>
</feature>
<comment type="catalytic activity">
    <reaction evidence="1">
        <text>ATP + protein L-histidine = ADP + protein N-phospho-L-histidine.</text>
        <dbReference type="EC" id="2.7.13.3"/>
    </reaction>
</comment>
<evidence type="ECO:0000256" key="5">
    <source>
        <dbReference type="ARBA" id="ARBA00022679"/>
    </source>
</evidence>
<dbReference type="InterPro" id="IPR000700">
    <property type="entry name" value="PAS-assoc_C"/>
</dbReference>
<dbReference type="Pfam" id="PF00512">
    <property type="entry name" value="HisKA"/>
    <property type="match status" value="1"/>
</dbReference>
<keyword evidence="3" id="KW-0675">Receptor</keyword>
<evidence type="ECO:0000256" key="6">
    <source>
        <dbReference type="ARBA" id="ARBA00022777"/>
    </source>
</evidence>
<evidence type="ECO:0000313" key="10">
    <source>
        <dbReference type="EMBL" id="KAK3265145.1"/>
    </source>
</evidence>
<dbReference type="SMART" id="SM00091">
    <property type="entry name" value="PAS"/>
    <property type="match status" value="3"/>
</dbReference>
<reference evidence="10 11" key="1">
    <citation type="journal article" date="2015" name="Genome Biol. Evol.">
        <title>Comparative Genomics of a Bacterivorous Green Alga Reveals Evolutionary Causalities and Consequences of Phago-Mixotrophic Mode of Nutrition.</title>
        <authorList>
            <person name="Burns J.A."/>
            <person name="Paasch A."/>
            <person name="Narechania A."/>
            <person name="Kim E."/>
        </authorList>
    </citation>
    <scope>NUCLEOTIDE SEQUENCE [LARGE SCALE GENOMIC DNA]</scope>
    <source>
        <strain evidence="10 11">PLY_AMNH</strain>
    </source>
</reference>
<dbReference type="GO" id="GO:0005886">
    <property type="term" value="C:plasma membrane"/>
    <property type="evidence" value="ECO:0007669"/>
    <property type="project" value="TreeGrafter"/>
</dbReference>